<protein>
    <submittedName>
        <fullName evidence="2">Uncharacterized protein</fullName>
    </submittedName>
</protein>
<dbReference type="Proteomes" id="UP000039865">
    <property type="component" value="Unassembled WGS sequence"/>
</dbReference>
<keyword evidence="1" id="KW-0472">Membrane</keyword>
<evidence type="ECO:0000313" key="3">
    <source>
        <dbReference type="Proteomes" id="UP000039865"/>
    </source>
</evidence>
<accession>A0A078B6V7</accession>
<reference evidence="2 3" key="1">
    <citation type="submission" date="2014-06" db="EMBL/GenBank/DDBJ databases">
        <authorList>
            <person name="Swart Estienne"/>
        </authorList>
    </citation>
    <scope>NUCLEOTIDE SEQUENCE [LARGE SCALE GENOMIC DNA]</scope>
    <source>
        <strain evidence="2 3">130c</strain>
    </source>
</reference>
<dbReference type="OrthoDB" id="323945at2759"/>
<proteinExistence type="predicted"/>
<gene>
    <name evidence="2" type="primary">Contig13686.g14590</name>
    <name evidence="2" type="ORF">STYLEM_18155</name>
</gene>
<evidence type="ECO:0000256" key="1">
    <source>
        <dbReference type="SAM" id="Phobius"/>
    </source>
</evidence>
<dbReference type="AlphaFoldDB" id="A0A078B6V7"/>
<name>A0A078B6V7_STYLE</name>
<keyword evidence="3" id="KW-1185">Reference proteome</keyword>
<keyword evidence="1" id="KW-0812">Transmembrane</keyword>
<evidence type="ECO:0000313" key="2">
    <source>
        <dbReference type="EMBL" id="CDW89027.1"/>
    </source>
</evidence>
<organism evidence="2 3">
    <name type="scientific">Stylonychia lemnae</name>
    <name type="common">Ciliate</name>
    <dbReference type="NCBI Taxonomy" id="5949"/>
    <lineage>
        <taxon>Eukaryota</taxon>
        <taxon>Sar</taxon>
        <taxon>Alveolata</taxon>
        <taxon>Ciliophora</taxon>
        <taxon>Intramacronucleata</taxon>
        <taxon>Spirotrichea</taxon>
        <taxon>Stichotrichia</taxon>
        <taxon>Sporadotrichida</taxon>
        <taxon>Oxytrichidae</taxon>
        <taxon>Stylonychinae</taxon>
        <taxon>Stylonychia</taxon>
    </lineage>
</organism>
<dbReference type="InParanoid" id="A0A078B6V7"/>
<feature type="transmembrane region" description="Helical" evidence="1">
    <location>
        <begin position="114"/>
        <end position="138"/>
    </location>
</feature>
<feature type="transmembrane region" description="Helical" evidence="1">
    <location>
        <begin position="80"/>
        <end position="102"/>
    </location>
</feature>
<sequence length="304" mass="34731">MTWNVINTQEYTDDQIASGYLLTAGSNNDNSQKIRKLNLTSFSQLKNKTIALSQNMNRDLLIDLCSEDEIGSIESHTKKFYGLFDQTILLVSRAIGIGFMYFPSFSNWQIFITAYYNGGGRASVIGVSVIIIFTFSLYPSQYFKLIGSVVVELICRISNQNLHLDQPYNESLNCKKPNWRVLSLNDNLLSLFPNICFAFSFEGFVMPMHQLSVIKDHNGGRAFKACLYYIMTILMTGNKNDNLANLLSIILLIMVLTQSILQLLYTFYENNPRYSKERLLANKKRNCYNQPFQALYLLSKIGIV</sequence>
<feature type="transmembrane region" description="Helical" evidence="1">
    <location>
        <begin position="243"/>
        <end position="268"/>
    </location>
</feature>
<keyword evidence="1" id="KW-1133">Transmembrane helix</keyword>
<dbReference type="EMBL" id="CCKQ01017155">
    <property type="protein sequence ID" value="CDW89027.1"/>
    <property type="molecule type" value="Genomic_DNA"/>
</dbReference>